<proteinExistence type="predicted"/>
<protein>
    <submittedName>
        <fullName evidence="3">Flavin reductase family protein</fullName>
    </submittedName>
</protein>
<keyword evidence="1" id="KW-0560">Oxidoreductase</keyword>
<evidence type="ECO:0000313" key="4">
    <source>
        <dbReference type="Proteomes" id="UP001164803"/>
    </source>
</evidence>
<dbReference type="SUPFAM" id="SSF50475">
    <property type="entry name" value="FMN-binding split barrel"/>
    <property type="match status" value="1"/>
</dbReference>
<keyword evidence="4" id="KW-1185">Reference proteome</keyword>
<evidence type="ECO:0000256" key="1">
    <source>
        <dbReference type="ARBA" id="ARBA00023002"/>
    </source>
</evidence>
<dbReference type="Gene3D" id="2.30.110.10">
    <property type="entry name" value="Electron Transport, Fmn-binding Protein, Chain A"/>
    <property type="match status" value="1"/>
</dbReference>
<dbReference type="SMART" id="SM00903">
    <property type="entry name" value="Flavin_Reduct"/>
    <property type="match status" value="1"/>
</dbReference>
<dbReference type="PANTHER" id="PTHR30466:SF1">
    <property type="entry name" value="FMN REDUCTASE (NADH) RUTF"/>
    <property type="match status" value="1"/>
</dbReference>
<dbReference type="EMBL" id="CP104064">
    <property type="protein sequence ID" value="WAH38801.1"/>
    <property type="molecule type" value="Genomic_DNA"/>
</dbReference>
<reference evidence="3" key="1">
    <citation type="submission" date="2022-08" db="EMBL/GenBank/DDBJ databases">
        <title>Alicyclobacillus dauci DSM2870, complete genome.</title>
        <authorList>
            <person name="Wang Q."/>
            <person name="Cai R."/>
            <person name="Wang Z."/>
        </authorList>
    </citation>
    <scope>NUCLEOTIDE SEQUENCE</scope>
    <source>
        <strain evidence="3">DSM 28700</strain>
    </source>
</reference>
<evidence type="ECO:0000259" key="2">
    <source>
        <dbReference type="SMART" id="SM00903"/>
    </source>
</evidence>
<gene>
    <name evidence="3" type="ORF">NZD86_10145</name>
</gene>
<feature type="domain" description="Flavin reductase like" evidence="2">
    <location>
        <begin position="12"/>
        <end position="155"/>
    </location>
</feature>
<dbReference type="InterPro" id="IPR002563">
    <property type="entry name" value="Flavin_Rdtase-like_dom"/>
</dbReference>
<accession>A0ABY6Z9F1</accession>
<sequence>MALDTTAFRHALAHFGSGVTVVTMAHNGERSGLTVSAFCSLSLNPPYILVCIDKSSNTLGLVRAAKCFAVNILSEEQITLSNHFASKLPDKLDSIPFRDGTLGSPLLDGALANLECRLANEVDGGDHMILFGEVMETHVDESKSPLLYFTGHYGKFHSI</sequence>
<evidence type="ECO:0000313" key="3">
    <source>
        <dbReference type="EMBL" id="WAH38801.1"/>
    </source>
</evidence>
<name>A0ABY6Z9F1_9BACL</name>
<dbReference type="Proteomes" id="UP001164803">
    <property type="component" value="Chromosome"/>
</dbReference>
<dbReference type="RefSeq" id="WP_268046393.1">
    <property type="nucleotide sequence ID" value="NZ_CP104064.1"/>
</dbReference>
<organism evidence="3 4">
    <name type="scientific">Alicyclobacillus dauci</name>
    <dbReference type="NCBI Taxonomy" id="1475485"/>
    <lineage>
        <taxon>Bacteria</taxon>
        <taxon>Bacillati</taxon>
        <taxon>Bacillota</taxon>
        <taxon>Bacilli</taxon>
        <taxon>Bacillales</taxon>
        <taxon>Alicyclobacillaceae</taxon>
        <taxon>Alicyclobacillus</taxon>
    </lineage>
</organism>
<dbReference type="PANTHER" id="PTHR30466">
    <property type="entry name" value="FLAVIN REDUCTASE"/>
    <property type="match status" value="1"/>
</dbReference>
<dbReference type="InterPro" id="IPR050268">
    <property type="entry name" value="NADH-dep_flavin_reductase"/>
</dbReference>
<dbReference type="InterPro" id="IPR012349">
    <property type="entry name" value="Split_barrel_FMN-bd"/>
</dbReference>
<dbReference type="Pfam" id="PF01613">
    <property type="entry name" value="Flavin_Reduct"/>
    <property type="match status" value="1"/>
</dbReference>